<dbReference type="RefSeq" id="XP_023625581.1">
    <property type="nucleotide sequence ID" value="XM_023769813.1"/>
</dbReference>
<proteinExistence type="inferred from homology"/>
<dbReference type="PANTHER" id="PTHR13349">
    <property type="entry name" value="TRANSLATION MACHINERY-ASSOCIATED PROTEIN 16"/>
    <property type="match status" value="1"/>
</dbReference>
<feature type="region of interest" description="Disordered" evidence="2">
    <location>
        <begin position="1"/>
        <end position="37"/>
    </location>
</feature>
<dbReference type="STRING" id="112498.A0A2D3URM1"/>
<organism evidence="3 4">
    <name type="scientific">Ramularia collo-cygni</name>
    <dbReference type="NCBI Taxonomy" id="112498"/>
    <lineage>
        <taxon>Eukaryota</taxon>
        <taxon>Fungi</taxon>
        <taxon>Dikarya</taxon>
        <taxon>Ascomycota</taxon>
        <taxon>Pezizomycotina</taxon>
        <taxon>Dothideomycetes</taxon>
        <taxon>Dothideomycetidae</taxon>
        <taxon>Mycosphaerellales</taxon>
        <taxon>Mycosphaerellaceae</taxon>
        <taxon>Ramularia</taxon>
    </lineage>
</organism>
<dbReference type="OrthoDB" id="270284at2759"/>
<dbReference type="InterPro" id="IPR038356">
    <property type="entry name" value="Tma16_sf"/>
</dbReference>
<evidence type="ECO:0000256" key="1">
    <source>
        <dbReference type="ARBA" id="ARBA00034127"/>
    </source>
</evidence>
<keyword evidence="4" id="KW-1185">Reference proteome</keyword>
<evidence type="ECO:0000313" key="4">
    <source>
        <dbReference type="Proteomes" id="UP000225277"/>
    </source>
</evidence>
<dbReference type="Pfam" id="PF11176">
    <property type="entry name" value="Tma16"/>
    <property type="match status" value="1"/>
</dbReference>
<dbReference type="PANTHER" id="PTHR13349:SF2">
    <property type="entry name" value="TRANSLATION MACHINERY-ASSOCIATED PROTEIN 16"/>
    <property type="match status" value="1"/>
</dbReference>
<sequence length="180" mass="20675">MVSKLSKVQKSVNKKQGGNKVNKLHENSRDAQRLRNAGARDDKVLRVASHRRKENKIWIDRIAFLKERLPETLHPLELEDVKELIRQYLARYDDEIAQLKAERRPGRPASTRQVLLEQQVTTESQEYAGGFWLPNLQDAETLIKLDAWDGRWLGLGNLRFIRVVKDAGVKESQFPPGGAI</sequence>
<comment type="similarity">
    <text evidence="1">Belongs to the TMA16 family.</text>
</comment>
<name>A0A2D3URM1_9PEZI</name>
<reference evidence="3 4" key="1">
    <citation type="submission" date="2016-03" db="EMBL/GenBank/DDBJ databases">
        <authorList>
            <person name="Ploux O."/>
        </authorList>
    </citation>
    <scope>NUCLEOTIDE SEQUENCE [LARGE SCALE GENOMIC DNA]</scope>
    <source>
        <strain evidence="3 4">URUG2</strain>
    </source>
</reference>
<dbReference type="EMBL" id="FJUY01000006">
    <property type="protein sequence ID" value="CZT18691.1"/>
    <property type="molecule type" value="Genomic_DNA"/>
</dbReference>
<protein>
    <submittedName>
        <fullName evidence="3">Related to TMA16 Protein putative involved in cytoplasmic ribosome function</fullName>
    </submittedName>
</protein>
<dbReference type="InterPro" id="IPR021346">
    <property type="entry name" value="Tma16"/>
</dbReference>
<feature type="compositionally biased region" description="Low complexity" evidence="2">
    <location>
        <begin position="9"/>
        <end position="21"/>
    </location>
</feature>
<dbReference type="AlphaFoldDB" id="A0A2D3URM1"/>
<dbReference type="Gene3D" id="1.20.1440.170">
    <property type="entry name" value="Translation machinery-associated protein 16-like"/>
    <property type="match status" value="1"/>
</dbReference>
<dbReference type="GO" id="GO:0005634">
    <property type="term" value="C:nucleus"/>
    <property type="evidence" value="ECO:0007669"/>
    <property type="project" value="TreeGrafter"/>
</dbReference>
<evidence type="ECO:0000313" key="3">
    <source>
        <dbReference type="EMBL" id="CZT18691.1"/>
    </source>
</evidence>
<accession>A0A2D3URM1</accession>
<evidence type="ECO:0000256" key="2">
    <source>
        <dbReference type="SAM" id="MobiDB-lite"/>
    </source>
</evidence>
<feature type="compositionally biased region" description="Basic and acidic residues" evidence="2">
    <location>
        <begin position="23"/>
        <end position="37"/>
    </location>
</feature>
<dbReference type="GeneID" id="35599709"/>
<gene>
    <name evidence="3" type="ORF">RCC_04535</name>
</gene>
<dbReference type="Proteomes" id="UP000225277">
    <property type="component" value="Unassembled WGS sequence"/>
</dbReference>